<dbReference type="SUPFAM" id="SSF82866">
    <property type="entry name" value="Multidrug efflux transporter AcrB transmembrane domain"/>
    <property type="match status" value="2"/>
</dbReference>
<feature type="transmembrane region" description="Helical" evidence="9">
    <location>
        <begin position="1001"/>
        <end position="1026"/>
    </location>
</feature>
<dbReference type="PROSITE" id="PS50156">
    <property type="entry name" value="SSD"/>
    <property type="match status" value="1"/>
</dbReference>
<dbReference type="RefSeq" id="WP_187256625.1">
    <property type="nucleotide sequence ID" value="NZ_JBHULF010000014.1"/>
</dbReference>
<comment type="caution">
    <text evidence="11">The sequence shown here is derived from an EMBL/GenBank/DDBJ whole genome shotgun (WGS) entry which is preliminary data.</text>
</comment>
<feature type="transmembrane region" description="Helical" evidence="9">
    <location>
        <begin position="435"/>
        <end position="459"/>
    </location>
</feature>
<feature type="transmembrane region" description="Helical" evidence="9">
    <location>
        <begin position="541"/>
        <end position="557"/>
    </location>
</feature>
<dbReference type="Gene3D" id="3.30.70.1430">
    <property type="entry name" value="Multidrug efflux transporter AcrB pore domain"/>
    <property type="match status" value="2"/>
</dbReference>
<evidence type="ECO:0000256" key="2">
    <source>
        <dbReference type="ARBA" id="ARBA00010942"/>
    </source>
</evidence>
<evidence type="ECO:0000256" key="6">
    <source>
        <dbReference type="ARBA" id="ARBA00022692"/>
    </source>
</evidence>
<evidence type="ECO:0000256" key="3">
    <source>
        <dbReference type="ARBA" id="ARBA00022448"/>
    </source>
</evidence>
<dbReference type="Gene3D" id="3.30.70.1440">
    <property type="entry name" value="Multidrug efflux transporter AcrB pore domain"/>
    <property type="match status" value="1"/>
</dbReference>
<evidence type="ECO:0000313" key="12">
    <source>
        <dbReference type="Proteomes" id="UP000765802"/>
    </source>
</evidence>
<reference evidence="11 12" key="1">
    <citation type="submission" date="2016-07" db="EMBL/GenBank/DDBJ databases">
        <title>Genome analysis of Flavihumibacter stibioxidans YS-17.</title>
        <authorList>
            <person name="Shi K."/>
            <person name="Han Y."/>
            <person name="Wang G."/>
        </authorList>
    </citation>
    <scope>NUCLEOTIDE SEQUENCE [LARGE SCALE GENOMIC DNA]</scope>
    <source>
        <strain evidence="11 12">YS-17</strain>
    </source>
</reference>
<keyword evidence="3" id="KW-0813">Transport</keyword>
<dbReference type="Proteomes" id="UP000765802">
    <property type="component" value="Unassembled WGS sequence"/>
</dbReference>
<evidence type="ECO:0000256" key="1">
    <source>
        <dbReference type="ARBA" id="ARBA00004429"/>
    </source>
</evidence>
<feature type="transmembrane region" description="Helical" evidence="9">
    <location>
        <begin position="393"/>
        <end position="414"/>
    </location>
</feature>
<comment type="subcellular location">
    <subcellularLocation>
        <location evidence="1">Cell inner membrane</location>
        <topology evidence="1">Multi-pass membrane protein</topology>
    </subcellularLocation>
</comment>
<dbReference type="InterPro" id="IPR001036">
    <property type="entry name" value="Acrflvin-R"/>
</dbReference>
<feature type="transmembrane region" description="Helical" evidence="9">
    <location>
        <begin position="341"/>
        <end position="360"/>
    </location>
</feature>
<keyword evidence="8 9" id="KW-0472">Membrane</keyword>
<feature type="transmembrane region" description="Helical" evidence="9">
    <location>
        <begin position="872"/>
        <end position="891"/>
    </location>
</feature>
<dbReference type="Gene3D" id="3.30.70.1320">
    <property type="entry name" value="Multidrug efflux transporter AcrB pore domain like"/>
    <property type="match status" value="1"/>
</dbReference>
<dbReference type="PRINTS" id="PR00702">
    <property type="entry name" value="ACRIFLAVINRP"/>
</dbReference>
<dbReference type="InterPro" id="IPR027463">
    <property type="entry name" value="AcrB_DN_DC_subdom"/>
</dbReference>
<dbReference type="SUPFAM" id="SSF82693">
    <property type="entry name" value="Multidrug efflux transporter AcrB pore domain, PN1, PN2, PC1 and PC2 subdomains"/>
    <property type="match status" value="4"/>
</dbReference>
<evidence type="ECO:0000259" key="10">
    <source>
        <dbReference type="PROSITE" id="PS50156"/>
    </source>
</evidence>
<accession>A0ABR7M8H5</accession>
<dbReference type="Gene3D" id="3.30.2090.10">
    <property type="entry name" value="Multidrug efflux transporter AcrB TolC docking domain, DN and DC subdomains"/>
    <property type="match status" value="2"/>
</dbReference>
<feature type="transmembrane region" description="Helical" evidence="9">
    <location>
        <begin position="970"/>
        <end position="989"/>
    </location>
</feature>
<feature type="transmembrane region" description="Helical" evidence="9">
    <location>
        <begin position="898"/>
        <end position="918"/>
    </location>
</feature>
<dbReference type="SUPFAM" id="SSF82714">
    <property type="entry name" value="Multidrug efflux transporter AcrB TolC docking domain, DN and DC subdomains"/>
    <property type="match status" value="2"/>
</dbReference>
<evidence type="ECO:0000256" key="5">
    <source>
        <dbReference type="ARBA" id="ARBA00022519"/>
    </source>
</evidence>
<evidence type="ECO:0000256" key="7">
    <source>
        <dbReference type="ARBA" id="ARBA00022989"/>
    </source>
</evidence>
<organism evidence="11 12">
    <name type="scientific">Flavihumibacter stibioxidans</name>
    <dbReference type="NCBI Taxonomy" id="1834163"/>
    <lineage>
        <taxon>Bacteria</taxon>
        <taxon>Pseudomonadati</taxon>
        <taxon>Bacteroidota</taxon>
        <taxon>Chitinophagia</taxon>
        <taxon>Chitinophagales</taxon>
        <taxon>Chitinophagaceae</taxon>
        <taxon>Flavihumibacter</taxon>
    </lineage>
</organism>
<feature type="transmembrane region" description="Helical" evidence="9">
    <location>
        <begin position="367"/>
        <end position="387"/>
    </location>
</feature>
<dbReference type="NCBIfam" id="TIGR00915">
    <property type="entry name" value="2A0602"/>
    <property type="match status" value="1"/>
</dbReference>
<keyword evidence="4" id="KW-1003">Cell membrane</keyword>
<keyword evidence="6 9" id="KW-0812">Transmembrane</keyword>
<keyword evidence="7 9" id="KW-1133">Transmembrane helix</keyword>
<evidence type="ECO:0000256" key="9">
    <source>
        <dbReference type="SAM" id="Phobius"/>
    </source>
</evidence>
<evidence type="ECO:0000256" key="4">
    <source>
        <dbReference type="ARBA" id="ARBA00022475"/>
    </source>
</evidence>
<feature type="transmembrane region" description="Helical" evidence="9">
    <location>
        <begin position="471"/>
        <end position="498"/>
    </location>
</feature>
<keyword evidence="5" id="KW-0997">Cell inner membrane</keyword>
<name>A0ABR7M8H5_9BACT</name>
<protein>
    <submittedName>
        <fullName evidence="11">Multidrug transporter AcrB</fullName>
    </submittedName>
</protein>
<sequence>MFSKFIQRPVLAIAISLAIIFLGVLAIKTRPISQFPEIAPPRVMVFIAYPGSSADVLVKSTLIPLERAINGVQGMQYIISDATSAGEATIQVVFEPNTDPNAAVVNIKTRVDQVMNNLPPLVQREGVVITPIQPSMLMYVNLFSKDKNADEKFLYNYANVHVLPELQRIKGMGRAQILGSRQYAMRVWLKPDRMRAYSISTDEVMEAMNEQSVIGRPGRLGQSSGKTAQSLEYVLTYKGRFNKPEEYENIIIKANPNGEILKLKDIAEVELGSEFFDIYSNKDGYPAASIVLKQNFGSNASKVIDEVKVKLEELKKDFPPGMNYEINYDVSKFVDASIEKVLHTLLEAFILVALVVYIFLGDWRSTLIPILAVPVSLIGTFFFMQIFGLTINLVTLFALVLAIGIVVDNAIVVVEAVHAKMHDEHLSPYNAVKKVLGEISGAIIAITLVMTAVFIPVAFMTGPVGIFYRQFSITMASSIVLSGVVALTLTPVLCAMILKNTHGQKRRKTPVTMFLDWFNHRFEKLTGKYAGLLTLIVNRKLVTYGILVAFGFGIFALDKTLPAGFIPNEDQGMIYAIIQTPPGATLERTNEIARKLQQVAEEVDGIKSVSSLAGYEILTEGRGSNAGTCLINLKDWSERHHSVKEVIEELEEKTKDIGAVIEYFEPPAVPGYGSSDGFSLRLLDKNTTVDYQDFDKVNKEFMTALQKRKELTGLFTFFAANYPQYELIIDNELAMQKGVSIGKAMDNLDILLGSTYEQGFIRFGNFFKVYTQAAPEYRKLPSDIMNLFIKNDHGEMVPYSAFMTMKKTQGPNEITRFNLYTSSSIKGIPASGYTSGDAIQAIQEVAKETLPQGYDIAWEGLSFDEAARGNEALYIFIVVLIFVYLVLAAQYESFIIPLAVLLSLPVGIFGSFLVLKMMGLANDIYAQMGLIMLVGLLGKNAILIVEFAVQKHQKGATVLEAAIEGSKVRFRPILMTSFAFIAGLIPLVVATGPGAVGNRTIGSSALGGMLTGTLFGVIVVPGLYYIAGKMTEGKKLIRDEDENPLSEDFVEEGSDRALSRKIKKLLTRITNRNDK</sequence>
<gene>
    <name evidence="11" type="ORF">BC349_09790</name>
</gene>
<feature type="domain" description="SSD" evidence="10">
    <location>
        <begin position="370"/>
        <end position="496"/>
    </location>
</feature>
<keyword evidence="12" id="KW-1185">Reference proteome</keyword>
<dbReference type="PANTHER" id="PTHR32063">
    <property type="match status" value="1"/>
</dbReference>
<evidence type="ECO:0000313" key="11">
    <source>
        <dbReference type="EMBL" id="MBC6491323.1"/>
    </source>
</evidence>
<comment type="similarity">
    <text evidence="2">Belongs to the resistance-nodulation-cell division (RND) (TC 2.A.6) family.</text>
</comment>
<dbReference type="EMBL" id="MBUA01000012">
    <property type="protein sequence ID" value="MBC6491323.1"/>
    <property type="molecule type" value="Genomic_DNA"/>
</dbReference>
<dbReference type="InterPro" id="IPR000731">
    <property type="entry name" value="SSD"/>
</dbReference>
<dbReference type="PANTHER" id="PTHR32063:SF9">
    <property type="entry name" value="SIMILAR TO MULTIDRUG RESISTANCE PROTEIN MEXB"/>
    <property type="match status" value="1"/>
</dbReference>
<evidence type="ECO:0000256" key="8">
    <source>
        <dbReference type="ARBA" id="ARBA00023136"/>
    </source>
</evidence>
<dbReference type="InterPro" id="IPR004764">
    <property type="entry name" value="MdtF-like"/>
</dbReference>
<dbReference type="Gene3D" id="1.20.1640.10">
    <property type="entry name" value="Multidrug efflux transporter AcrB transmembrane domain"/>
    <property type="match status" value="2"/>
</dbReference>
<dbReference type="Pfam" id="PF00873">
    <property type="entry name" value="ACR_tran"/>
    <property type="match status" value="1"/>
</dbReference>
<feature type="transmembrane region" description="Helical" evidence="9">
    <location>
        <begin position="924"/>
        <end position="949"/>
    </location>
</feature>
<proteinExistence type="inferred from homology"/>